<dbReference type="RefSeq" id="WP_188388080.1">
    <property type="nucleotide sequence ID" value="NZ_BMFK01000001.1"/>
</dbReference>
<sequence length="135" mass="15845">MYTKRKGVYAVIFHATNDKVAVVQTERGHCFLPGGGLNGDETEVDCLRREVREETGYEVSVHCFIGKATHHFYSMTNEPIENEGTFYIAQLLYQTGEQVDVDHLLIWLREDQAERLLVHEHHRWAVREGYRRRRI</sequence>
<dbReference type="Proteomes" id="UP000605259">
    <property type="component" value="Unassembled WGS sequence"/>
</dbReference>
<dbReference type="PROSITE" id="PS51462">
    <property type="entry name" value="NUDIX"/>
    <property type="match status" value="1"/>
</dbReference>
<feature type="domain" description="Nudix hydrolase" evidence="2">
    <location>
        <begin position="3"/>
        <end position="131"/>
    </location>
</feature>
<dbReference type="SUPFAM" id="SSF55811">
    <property type="entry name" value="Nudix"/>
    <property type="match status" value="1"/>
</dbReference>
<reference evidence="3" key="2">
    <citation type="submission" date="2020-09" db="EMBL/GenBank/DDBJ databases">
        <authorList>
            <person name="Sun Q."/>
            <person name="Zhou Y."/>
        </authorList>
    </citation>
    <scope>NUCLEOTIDE SEQUENCE</scope>
    <source>
        <strain evidence="3">CGMCC 1.12698</strain>
    </source>
</reference>
<reference evidence="3" key="1">
    <citation type="journal article" date="2014" name="Int. J. Syst. Evol. Microbiol.">
        <title>Complete genome sequence of Corynebacterium casei LMG S-19264T (=DSM 44701T), isolated from a smear-ripened cheese.</title>
        <authorList>
            <consortium name="US DOE Joint Genome Institute (JGI-PGF)"/>
            <person name="Walter F."/>
            <person name="Albersmeier A."/>
            <person name="Kalinowski J."/>
            <person name="Ruckert C."/>
        </authorList>
    </citation>
    <scope>NUCLEOTIDE SEQUENCE</scope>
    <source>
        <strain evidence="3">CGMCC 1.12698</strain>
    </source>
</reference>
<dbReference type="EMBL" id="BMFK01000001">
    <property type="protein sequence ID" value="GGE68761.1"/>
    <property type="molecule type" value="Genomic_DNA"/>
</dbReference>
<dbReference type="GO" id="GO:0006754">
    <property type="term" value="P:ATP biosynthetic process"/>
    <property type="evidence" value="ECO:0007669"/>
    <property type="project" value="TreeGrafter"/>
</dbReference>
<dbReference type="InterPro" id="IPR020084">
    <property type="entry name" value="NUDIX_hydrolase_CS"/>
</dbReference>
<evidence type="ECO:0000313" key="4">
    <source>
        <dbReference type="Proteomes" id="UP000605259"/>
    </source>
</evidence>
<keyword evidence="1" id="KW-0378">Hydrolase</keyword>
<organism evidence="3 4">
    <name type="scientific">Priestia taiwanensis</name>
    <dbReference type="NCBI Taxonomy" id="1347902"/>
    <lineage>
        <taxon>Bacteria</taxon>
        <taxon>Bacillati</taxon>
        <taxon>Bacillota</taxon>
        <taxon>Bacilli</taxon>
        <taxon>Bacillales</taxon>
        <taxon>Bacillaceae</taxon>
        <taxon>Priestia</taxon>
    </lineage>
</organism>
<keyword evidence="4" id="KW-1185">Reference proteome</keyword>
<dbReference type="GO" id="GO:0004081">
    <property type="term" value="F:bis(5'-nucleosyl)-tetraphosphatase (asymmetrical) activity"/>
    <property type="evidence" value="ECO:0007669"/>
    <property type="project" value="TreeGrafter"/>
</dbReference>
<gene>
    <name evidence="3" type="ORF">GCM10007140_18520</name>
</gene>
<evidence type="ECO:0000256" key="1">
    <source>
        <dbReference type="ARBA" id="ARBA00022801"/>
    </source>
</evidence>
<dbReference type="PANTHER" id="PTHR21340:SF0">
    <property type="entry name" value="BIS(5'-NUCLEOSYL)-TETRAPHOSPHATASE [ASYMMETRICAL]"/>
    <property type="match status" value="1"/>
</dbReference>
<dbReference type="Gene3D" id="3.90.79.10">
    <property type="entry name" value="Nucleoside Triphosphate Pyrophosphohydrolase"/>
    <property type="match status" value="1"/>
</dbReference>
<evidence type="ECO:0000259" key="2">
    <source>
        <dbReference type="PROSITE" id="PS51462"/>
    </source>
</evidence>
<dbReference type="PANTHER" id="PTHR21340">
    <property type="entry name" value="DIADENOSINE 5,5-P1,P4-TETRAPHOSPHATE PYROPHOSPHOHYDROLASE MUTT"/>
    <property type="match status" value="1"/>
</dbReference>
<proteinExistence type="predicted"/>
<dbReference type="InterPro" id="IPR015797">
    <property type="entry name" value="NUDIX_hydrolase-like_dom_sf"/>
</dbReference>
<name>A0A917ARP5_9BACI</name>
<dbReference type="InterPro" id="IPR000086">
    <property type="entry name" value="NUDIX_hydrolase_dom"/>
</dbReference>
<dbReference type="GO" id="GO:0006167">
    <property type="term" value="P:AMP biosynthetic process"/>
    <property type="evidence" value="ECO:0007669"/>
    <property type="project" value="TreeGrafter"/>
</dbReference>
<dbReference type="Pfam" id="PF00293">
    <property type="entry name" value="NUDIX"/>
    <property type="match status" value="1"/>
</dbReference>
<dbReference type="PROSITE" id="PS00893">
    <property type="entry name" value="NUDIX_BOX"/>
    <property type="match status" value="1"/>
</dbReference>
<dbReference type="InterPro" id="IPR051325">
    <property type="entry name" value="Nudix_hydrolase_domain"/>
</dbReference>
<comment type="caution">
    <text evidence="3">The sequence shown here is derived from an EMBL/GenBank/DDBJ whole genome shotgun (WGS) entry which is preliminary data.</text>
</comment>
<dbReference type="AlphaFoldDB" id="A0A917ARP5"/>
<evidence type="ECO:0000313" key="3">
    <source>
        <dbReference type="EMBL" id="GGE68761.1"/>
    </source>
</evidence>
<accession>A0A917ARP5</accession>
<protein>
    <submittedName>
        <fullName evidence="3">DNA mismatch repair protein MutT</fullName>
    </submittedName>
</protein>